<dbReference type="EMBL" id="QGNW01001336">
    <property type="protein sequence ID" value="RVW45094.1"/>
    <property type="molecule type" value="Genomic_DNA"/>
</dbReference>
<comment type="caution">
    <text evidence="4">The sequence shown here is derived from an EMBL/GenBank/DDBJ whole genome shotgun (WGS) entry which is preliminary data.</text>
</comment>
<feature type="compositionally biased region" description="Polar residues" evidence="2">
    <location>
        <begin position="95"/>
        <end position="104"/>
    </location>
</feature>
<evidence type="ECO:0000313" key="4">
    <source>
        <dbReference type="EMBL" id="RVW45094.1"/>
    </source>
</evidence>
<feature type="region of interest" description="Disordered" evidence="2">
    <location>
        <begin position="1"/>
        <end position="104"/>
    </location>
</feature>
<dbReference type="CDD" id="cd13222">
    <property type="entry name" value="PH-GRAM_GEM"/>
    <property type="match status" value="1"/>
</dbReference>
<organism evidence="4 5">
    <name type="scientific">Vitis vinifera</name>
    <name type="common">Grape</name>
    <dbReference type="NCBI Taxonomy" id="29760"/>
    <lineage>
        <taxon>Eukaryota</taxon>
        <taxon>Viridiplantae</taxon>
        <taxon>Streptophyta</taxon>
        <taxon>Embryophyta</taxon>
        <taxon>Tracheophyta</taxon>
        <taxon>Spermatophyta</taxon>
        <taxon>Magnoliopsida</taxon>
        <taxon>eudicotyledons</taxon>
        <taxon>Gunneridae</taxon>
        <taxon>Pentapetalae</taxon>
        <taxon>rosids</taxon>
        <taxon>Vitales</taxon>
        <taxon>Vitaceae</taxon>
        <taxon>Viteae</taxon>
        <taxon>Vitis</taxon>
    </lineage>
</organism>
<dbReference type="Pfam" id="PF02893">
    <property type="entry name" value="GRAM"/>
    <property type="match status" value="1"/>
</dbReference>
<protein>
    <submittedName>
        <fullName evidence="4">GEM-like protein 5</fullName>
    </submittedName>
</protein>
<comment type="similarity">
    <text evidence="1">Belongs to the GEM family.</text>
</comment>
<dbReference type="InterPro" id="IPR004182">
    <property type="entry name" value="GRAM"/>
</dbReference>
<dbReference type="InterPro" id="IPR011993">
    <property type="entry name" value="PH-like_dom_sf"/>
</dbReference>
<evidence type="ECO:0000256" key="1">
    <source>
        <dbReference type="ARBA" id="ARBA00009414"/>
    </source>
</evidence>
<evidence type="ECO:0000259" key="3">
    <source>
        <dbReference type="SMART" id="SM00568"/>
    </source>
</evidence>
<dbReference type="AlphaFoldDB" id="A0A438EBP1"/>
<proteinExistence type="inferred from homology"/>
<accession>A0A438EBP1</accession>
<evidence type="ECO:0000313" key="5">
    <source>
        <dbReference type="Proteomes" id="UP000288805"/>
    </source>
</evidence>
<gene>
    <name evidence="4" type="primary">VvCHDh000471_2</name>
    <name evidence="4" type="ORF">CK203_067572</name>
</gene>
<reference evidence="4 5" key="1">
    <citation type="journal article" date="2018" name="PLoS Genet.">
        <title>Population sequencing reveals clonal diversity and ancestral inbreeding in the grapevine cultivar Chardonnay.</title>
        <authorList>
            <person name="Roach M.J."/>
            <person name="Johnson D.L."/>
            <person name="Bohlmann J."/>
            <person name="van Vuuren H.J."/>
            <person name="Jones S.J."/>
            <person name="Pretorius I.S."/>
            <person name="Schmidt S.A."/>
            <person name="Borneman A.R."/>
        </authorList>
    </citation>
    <scope>NUCLEOTIDE SEQUENCE [LARGE SCALE GENOMIC DNA]</scope>
    <source>
        <strain evidence="5">cv. Chardonnay</strain>
        <tissue evidence="4">Leaf</tissue>
    </source>
</reference>
<dbReference type="Gene3D" id="2.30.29.30">
    <property type="entry name" value="Pleckstrin-homology domain (PH domain)/Phosphotyrosine-binding domain (PTB)"/>
    <property type="match status" value="1"/>
</dbReference>
<dbReference type="SMART" id="SM00568">
    <property type="entry name" value="GRAM"/>
    <property type="match status" value="1"/>
</dbReference>
<sequence>MDSTTQGSQPLYPSLSPTTPEETAQGSKPLYPSLSPITPEETAHQPLTSLPSSSPQQVNPEEAQPHHQAGPSSSAPPVPPCKENAEKWGHKSWGLPQSQHATQTTRRQRCGVLLMISKTTTIITLISSTTPLKSRAAALWNLFSICSTPGVTRLRAPPTISGITSLTFLLSVTSENGAICIQSGLGKVNLTAKAITGGGFESLYKQTFATHPSEKLKKSFACYLSTSTGPVAGTLYLSNIHVAFCSDRPLSFTAPSGQETWSYYKVMVPLSKIGTINPVIMRENPSENENPSERYIQTVTVDGHDFWFMGFVNYDKASQHLTESMTNFIATGIAVQPPVA</sequence>
<feature type="compositionally biased region" description="Polar residues" evidence="2">
    <location>
        <begin position="1"/>
        <end position="26"/>
    </location>
</feature>
<name>A0A438EBP1_VITVI</name>
<dbReference type="Proteomes" id="UP000288805">
    <property type="component" value="Unassembled WGS sequence"/>
</dbReference>
<dbReference type="PANTHER" id="PTHR31969">
    <property type="entry name" value="GEM-LIKE PROTEIN 2"/>
    <property type="match status" value="1"/>
</dbReference>
<feature type="compositionally biased region" description="Low complexity" evidence="2">
    <location>
        <begin position="45"/>
        <end position="57"/>
    </location>
</feature>
<dbReference type="InterPro" id="IPR037848">
    <property type="entry name" value="GEM-like"/>
</dbReference>
<evidence type="ECO:0000256" key="2">
    <source>
        <dbReference type="SAM" id="MobiDB-lite"/>
    </source>
</evidence>
<feature type="domain" description="GRAM" evidence="3">
    <location>
        <begin position="202"/>
        <end position="280"/>
    </location>
</feature>